<evidence type="ECO:0000313" key="6">
    <source>
        <dbReference type="EMBL" id="AVR98737.1"/>
    </source>
</evidence>
<dbReference type="PROSITE" id="PS50931">
    <property type="entry name" value="HTH_LYSR"/>
    <property type="match status" value="1"/>
</dbReference>
<dbReference type="InterPro" id="IPR000847">
    <property type="entry name" value="LysR_HTH_N"/>
</dbReference>
<gene>
    <name evidence="6" type="ORF">C9I28_26220</name>
</gene>
<dbReference type="GO" id="GO:0043565">
    <property type="term" value="F:sequence-specific DNA binding"/>
    <property type="evidence" value="ECO:0007669"/>
    <property type="project" value="TreeGrafter"/>
</dbReference>
<dbReference type="EMBL" id="CP028324">
    <property type="protein sequence ID" value="AVR98737.1"/>
    <property type="molecule type" value="Genomic_DNA"/>
</dbReference>
<organism evidence="6 7">
    <name type="scientific">Pseudoduganella armeniaca</name>
    <dbReference type="NCBI Taxonomy" id="2072590"/>
    <lineage>
        <taxon>Bacteria</taxon>
        <taxon>Pseudomonadati</taxon>
        <taxon>Pseudomonadota</taxon>
        <taxon>Betaproteobacteria</taxon>
        <taxon>Burkholderiales</taxon>
        <taxon>Oxalobacteraceae</taxon>
        <taxon>Telluria group</taxon>
        <taxon>Pseudoduganella</taxon>
    </lineage>
</organism>
<evidence type="ECO:0000256" key="4">
    <source>
        <dbReference type="ARBA" id="ARBA00023163"/>
    </source>
</evidence>
<sequence length="316" mass="33845">MDKVKAMQTFVRIVEANSFTKAAETLGLPRAALTATIQKLEAYLGTTLLLRTTRKLALTTDGAAYYDQCVQILAAIDTAEQGFRGATAAQPRGTLRVELPGAVGRNVILPQLATFLATWPELTVTVSLADRLADLTQEGIDCALRVGALQDSALVGRQVGTMRFVTCATPGYLATHGTPRTIADLRAHRGIVHYSGRTGRPFDWDFIVDGRIETAQVGGPVAVDDADANVLCALQGIGITQAAAYQVRQHLASGALVELLPETPPTPMPVSLLYPKGRMAAPKVRVFGEWIEEVLRAEPDLRVNTGVRHLSQGGPP</sequence>
<feature type="domain" description="HTH lysR-type" evidence="5">
    <location>
        <begin position="1"/>
        <end position="59"/>
    </location>
</feature>
<dbReference type="GO" id="GO:0003700">
    <property type="term" value="F:DNA-binding transcription factor activity"/>
    <property type="evidence" value="ECO:0007669"/>
    <property type="project" value="InterPro"/>
</dbReference>
<dbReference type="Gene3D" id="3.40.190.290">
    <property type="match status" value="1"/>
</dbReference>
<dbReference type="RefSeq" id="WP_107144070.1">
    <property type="nucleotide sequence ID" value="NZ_CP028324.1"/>
</dbReference>
<keyword evidence="2" id="KW-0805">Transcription regulation</keyword>
<keyword evidence="4" id="KW-0804">Transcription</keyword>
<dbReference type="OrthoDB" id="8538345at2"/>
<accession>A0A2R4CGE7</accession>
<keyword evidence="7" id="KW-1185">Reference proteome</keyword>
<dbReference type="Pfam" id="PF03466">
    <property type="entry name" value="LysR_substrate"/>
    <property type="match status" value="1"/>
</dbReference>
<protein>
    <submittedName>
        <fullName evidence="6">LysR family transcriptional regulator</fullName>
    </submittedName>
</protein>
<evidence type="ECO:0000256" key="3">
    <source>
        <dbReference type="ARBA" id="ARBA00023125"/>
    </source>
</evidence>
<dbReference type="Proteomes" id="UP000240505">
    <property type="component" value="Chromosome"/>
</dbReference>
<dbReference type="InterPro" id="IPR058163">
    <property type="entry name" value="LysR-type_TF_proteobact-type"/>
</dbReference>
<comment type="similarity">
    <text evidence="1">Belongs to the LysR transcriptional regulatory family.</text>
</comment>
<dbReference type="Pfam" id="PF00126">
    <property type="entry name" value="HTH_1"/>
    <property type="match status" value="1"/>
</dbReference>
<dbReference type="FunFam" id="3.40.190.290:FF:000001">
    <property type="entry name" value="Transcriptional regulator, LysR family"/>
    <property type="match status" value="1"/>
</dbReference>
<evidence type="ECO:0000259" key="5">
    <source>
        <dbReference type="PROSITE" id="PS50931"/>
    </source>
</evidence>
<evidence type="ECO:0000256" key="2">
    <source>
        <dbReference type="ARBA" id="ARBA00023015"/>
    </source>
</evidence>
<dbReference type="GO" id="GO:0006351">
    <property type="term" value="P:DNA-templated transcription"/>
    <property type="evidence" value="ECO:0007669"/>
    <property type="project" value="TreeGrafter"/>
</dbReference>
<dbReference type="InterPro" id="IPR005119">
    <property type="entry name" value="LysR_subst-bd"/>
</dbReference>
<name>A0A2R4CGE7_9BURK</name>
<dbReference type="FunFam" id="1.10.10.10:FF:000001">
    <property type="entry name" value="LysR family transcriptional regulator"/>
    <property type="match status" value="1"/>
</dbReference>
<dbReference type="SUPFAM" id="SSF53850">
    <property type="entry name" value="Periplasmic binding protein-like II"/>
    <property type="match status" value="1"/>
</dbReference>
<dbReference type="InterPro" id="IPR036390">
    <property type="entry name" value="WH_DNA-bd_sf"/>
</dbReference>
<dbReference type="AlphaFoldDB" id="A0A2R4CGE7"/>
<dbReference type="CDD" id="cd08472">
    <property type="entry name" value="PBP2_CrgA_like_3"/>
    <property type="match status" value="1"/>
</dbReference>
<reference evidence="6 7" key="1">
    <citation type="submission" date="2018-03" db="EMBL/GenBank/DDBJ databases">
        <title>Massilia armeniaca sp. nov., isolated from desert soil.</title>
        <authorList>
            <person name="Huang H."/>
            <person name="Ren M."/>
        </authorList>
    </citation>
    <scope>NUCLEOTIDE SEQUENCE [LARGE SCALE GENOMIC DNA]</scope>
    <source>
        <strain evidence="6 7">ZMN-3</strain>
    </source>
</reference>
<dbReference type="SUPFAM" id="SSF46785">
    <property type="entry name" value="Winged helix' DNA-binding domain"/>
    <property type="match status" value="1"/>
</dbReference>
<proteinExistence type="inferred from homology"/>
<evidence type="ECO:0000313" key="7">
    <source>
        <dbReference type="Proteomes" id="UP000240505"/>
    </source>
</evidence>
<dbReference type="PANTHER" id="PTHR30537:SF72">
    <property type="entry name" value="LYSR FAMILY TRANSCRIPTIONAL REGULATOR"/>
    <property type="match status" value="1"/>
</dbReference>
<evidence type="ECO:0000256" key="1">
    <source>
        <dbReference type="ARBA" id="ARBA00009437"/>
    </source>
</evidence>
<keyword evidence="3" id="KW-0238">DNA-binding</keyword>
<dbReference type="Gene3D" id="1.10.10.10">
    <property type="entry name" value="Winged helix-like DNA-binding domain superfamily/Winged helix DNA-binding domain"/>
    <property type="match status" value="1"/>
</dbReference>
<dbReference type="PANTHER" id="PTHR30537">
    <property type="entry name" value="HTH-TYPE TRANSCRIPTIONAL REGULATOR"/>
    <property type="match status" value="1"/>
</dbReference>
<dbReference type="KEGG" id="masz:C9I28_26220"/>
<dbReference type="InterPro" id="IPR036388">
    <property type="entry name" value="WH-like_DNA-bd_sf"/>
</dbReference>